<keyword evidence="2" id="KW-1185">Reference proteome</keyword>
<evidence type="ECO:0000313" key="2">
    <source>
        <dbReference type="Proteomes" id="UP000217277"/>
    </source>
</evidence>
<accession>A0ACA8E2R1</accession>
<evidence type="ECO:0000313" key="1">
    <source>
        <dbReference type="EMBL" id="ATC84502.1"/>
    </source>
</evidence>
<organism evidence="1 2">
    <name type="scientific">Pseudoalteromonas agarivorans DSM 14585</name>
    <dbReference type="NCBI Taxonomy" id="1312369"/>
    <lineage>
        <taxon>Bacteria</taxon>
        <taxon>Pseudomonadati</taxon>
        <taxon>Pseudomonadota</taxon>
        <taxon>Gammaproteobacteria</taxon>
        <taxon>Alteromonadales</taxon>
        <taxon>Pseudoalteromonadaceae</taxon>
        <taxon>Pseudoalteromonas</taxon>
    </lineage>
</organism>
<reference evidence="1" key="1">
    <citation type="submission" date="2015-03" db="EMBL/GenBank/DDBJ databases">
        <authorList>
            <person name="Xie B.-B."/>
            <person name="Rong J.-C."/>
            <person name="Qin Q.-L."/>
            <person name="Zhang Y.-Z."/>
        </authorList>
    </citation>
    <scope>NUCLEOTIDE SEQUENCE</scope>
    <source>
        <strain evidence="1">DSM 14585</strain>
    </source>
</reference>
<dbReference type="Proteomes" id="UP000217277">
    <property type="component" value="Chromosome II"/>
</dbReference>
<protein>
    <submittedName>
        <fullName evidence="1">Uncharacterized protein</fullName>
    </submittedName>
</protein>
<sequence>MLFNTSLRIVLILAYSLNKLYVKLPTITIIYETKQVNNFS</sequence>
<dbReference type="EMBL" id="CP011012">
    <property type="protein sequence ID" value="ATC84502.1"/>
    <property type="molecule type" value="Genomic_DNA"/>
</dbReference>
<proteinExistence type="predicted"/>
<name>A0ACA8E2R1_9GAMM</name>
<gene>
    <name evidence="1" type="ORF">PAGA_b0623</name>
</gene>